<dbReference type="AlphaFoldDB" id="A0AAD1TZ99"/>
<keyword evidence="3" id="KW-1185">Reference proteome</keyword>
<proteinExistence type="predicted"/>
<feature type="compositionally biased region" description="Acidic residues" evidence="1">
    <location>
        <begin position="437"/>
        <end position="461"/>
    </location>
</feature>
<name>A0AAD1TZ99_EUPCR</name>
<evidence type="ECO:0000256" key="1">
    <source>
        <dbReference type="SAM" id="MobiDB-lite"/>
    </source>
</evidence>
<comment type="caution">
    <text evidence="2">The sequence shown here is derived from an EMBL/GenBank/DDBJ whole genome shotgun (WGS) entry which is preliminary data.</text>
</comment>
<evidence type="ECO:0000313" key="2">
    <source>
        <dbReference type="EMBL" id="CAI2359181.1"/>
    </source>
</evidence>
<dbReference type="EMBL" id="CAMPGE010000434">
    <property type="protein sequence ID" value="CAI2359181.1"/>
    <property type="molecule type" value="Genomic_DNA"/>
</dbReference>
<gene>
    <name evidence="2" type="ORF">ECRASSUSDP1_LOCUS466</name>
</gene>
<organism evidence="2 3">
    <name type="scientific">Euplotes crassus</name>
    <dbReference type="NCBI Taxonomy" id="5936"/>
    <lineage>
        <taxon>Eukaryota</taxon>
        <taxon>Sar</taxon>
        <taxon>Alveolata</taxon>
        <taxon>Ciliophora</taxon>
        <taxon>Intramacronucleata</taxon>
        <taxon>Spirotrichea</taxon>
        <taxon>Hypotrichia</taxon>
        <taxon>Euplotida</taxon>
        <taxon>Euplotidae</taxon>
        <taxon>Moneuplotes</taxon>
    </lineage>
</organism>
<evidence type="ECO:0000313" key="3">
    <source>
        <dbReference type="Proteomes" id="UP001295684"/>
    </source>
</evidence>
<accession>A0AAD1TZ99</accession>
<dbReference type="Proteomes" id="UP001295684">
    <property type="component" value="Unassembled WGS sequence"/>
</dbReference>
<reference evidence="2" key="1">
    <citation type="submission" date="2023-07" db="EMBL/GenBank/DDBJ databases">
        <authorList>
            <consortium name="AG Swart"/>
            <person name="Singh M."/>
            <person name="Singh A."/>
            <person name="Seah K."/>
            <person name="Emmerich C."/>
        </authorList>
    </citation>
    <scope>NUCLEOTIDE SEQUENCE</scope>
    <source>
        <strain evidence="2">DP1</strain>
    </source>
</reference>
<feature type="region of interest" description="Disordered" evidence="1">
    <location>
        <begin position="418"/>
        <end position="470"/>
    </location>
</feature>
<sequence>MGCSASEERERKRGRGELEQTLEIGGGMEEIKVFESYKRVTIDETSDGVICQTKEGKTFLPGTLDDYKMVVQSRIWRIFIDSETAAFMRDEIKKSILKKKAEKEEAEKNNKAGAPYDPKKSVVVQNIQKIIDDYQRVVNCIEEAMDKEEVPPEQKQVAMPSAHKGIKQISKSTVANWIKKYSQKRYQDFVKKEKLGLQGDLWVTCKIEKDILKKAQEMGAKRLPDLKAFFIDMWKENEQFGMKIVQRHFPNKVGWFILRVRGNKKKRKSIEPYWGCLSVVAERAVMRLSLVNFMVSRKRLEDVFGKFAKVQKLGFTRCRVLGQGVWIDPKIKFSIIRLAFADCGNNICSNWNETPEHLWDIIEQIGKSDLKNSLKSCHFFNNDKVRMKAKDIKEKFEIYELTSIALMVNREKVMSEDGIKGEVSEEDDGVSGSAESLEGEEGSVEESDDDKQSSESDENSSSEECQSSEY</sequence>
<protein>
    <submittedName>
        <fullName evidence="2">Uncharacterized protein</fullName>
    </submittedName>
</protein>